<dbReference type="InterPro" id="IPR017482">
    <property type="entry name" value="Lambda-type_endonuclease"/>
</dbReference>
<comment type="caution">
    <text evidence="2">The sequence shown here is derived from an EMBL/GenBank/DDBJ whole genome shotgun (WGS) entry which is preliminary data.</text>
</comment>
<dbReference type="RefSeq" id="WP_201138592.1">
    <property type="nucleotide sequence ID" value="NZ_CAJNAS010000029.1"/>
</dbReference>
<dbReference type="NCBIfam" id="TIGR03033">
    <property type="entry name" value="phage_rel_nuc"/>
    <property type="match status" value="1"/>
</dbReference>
<dbReference type="PANTHER" id="PTHR46609:SF6">
    <property type="entry name" value="EXONUCLEASE, PHAGE-TYPE_RECB, C-TERMINAL DOMAIN-CONTAINING PROTEIN-RELATED"/>
    <property type="match status" value="1"/>
</dbReference>
<dbReference type="InterPro" id="IPR019080">
    <property type="entry name" value="YqaJ_viral_recombinase"/>
</dbReference>
<evidence type="ECO:0000313" key="3">
    <source>
        <dbReference type="Proteomes" id="UP000675121"/>
    </source>
</evidence>
<dbReference type="Proteomes" id="UP000675121">
    <property type="component" value="Unassembled WGS sequence"/>
</dbReference>
<feature type="domain" description="YqaJ viral recombinase" evidence="1">
    <location>
        <begin position="6"/>
        <end position="143"/>
    </location>
</feature>
<evidence type="ECO:0000313" key="2">
    <source>
        <dbReference type="EMBL" id="CAE6958985.1"/>
    </source>
</evidence>
<dbReference type="InterPro" id="IPR011604">
    <property type="entry name" value="PDDEXK-like_dom_sf"/>
</dbReference>
<dbReference type="Gene3D" id="3.90.320.10">
    <property type="match status" value="1"/>
</dbReference>
<dbReference type="InterPro" id="IPR011335">
    <property type="entry name" value="Restrct_endonuc-II-like"/>
</dbReference>
<dbReference type="PANTHER" id="PTHR46609">
    <property type="entry name" value="EXONUCLEASE, PHAGE-TYPE/RECB, C-TERMINAL DOMAIN-CONTAINING PROTEIN"/>
    <property type="match status" value="1"/>
</dbReference>
<dbReference type="InterPro" id="IPR051703">
    <property type="entry name" value="NF-kappa-B_Signaling_Reg"/>
</dbReference>
<reference evidence="2" key="1">
    <citation type="submission" date="2021-02" db="EMBL/GenBank/DDBJ databases">
        <authorList>
            <person name="Vanwijnsberghe S."/>
        </authorList>
    </citation>
    <scope>NUCLEOTIDE SEQUENCE</scope>
    <source>
        <strain evidence="2">R-70211</strain>
    </source>
</reference>
<gene>
    <name evidence="2" type="ORF">R70211_06797</name>
</gene>
<dbReference type="SUPFAM" id="SSF52980">
    <property type="entry name" value="Restriction endonuclease-like"/>
    <property type="match status" value="1"/>
</dbReference>
<dbReference type="EMBL" id="CAJNAS010000029">
    <property type="protein sequence ID" value="CAE6958985.1"/>
    <property type="molecule type" value="Genomic_DNA"/>
</dbReference>
<sequence length="301" mass="33888">MNAREDWLAARRKGIGGSDAAAALGQSRYKSSYELWAEKTGALADEKPDTERMLFGRVMESVIANLYAERHGVRVRRRNAIIHHPKYHFMLANVDRVIEGVRVGLECKNVDSLAYRFGEWGEPGSDQVPTEYLLQCAHYMFVLDYPEWHLAACIGGNHLATYVIHRDRELDEMVVDGESAFWNRVESGQPPGFDFEQRNAVELLRRLHPGTSGGTIALDADVDHWHAVRLEADQQVGMYQAVSDGARAHILHAMGNAAVGTLPHGGEYKRKTVHRRAYTVDETDYVTLTYSKPKEAREVSP</sequence>
<name>A0A9N8N6C7_9BURK</name>
<dbReference type="Pfam" id="PF09588">
    <property type="entry name" value="YqaJ"/>
    <property type="match status" value="1"/>
</dbReference>
<evidence type="ECO:0000259" key="1">
    <source>
        <dbReference type="Pfam" id="PF09588"/>
    </source>
</evidence>
<protein>
    <recommendedName>
        <fullName evidence="1">YqaJ viral recombinase domain-containing protein</fullName>
    </recommendedName>
</protein>
<accession>A0A9N8N6C7</accession>
<keyword evidence="3" id="KW-1185">Reference proteome</keyword>
<dbReference type="AlphaFoldDB" id="A0A9N8N6C7"/>
<organism evidence="2 3">
    <name type="scientific">Paraburkholderia domus</name>
    <dbReference type="NCBI Taxonomy" id="2793075"/>
    <lineage>
        <taxon>Bacteria</taxon>
        <taxon>Pseudomonadati</taxon>
        <taxon>Pseudomonadota</taxon>
        <taxon>Betaproteobacteria</taxon>
        <taxon>Burkholderiales</taxon>
        <taxon>Burkholderiaceae</taxon>
        <taxon>Paraburkholderia</taxon>
    </lineage>
</organism>
<proteinExistence type="predicted"/>